<feature type="region of interest" description="Disordered" evidence="1">
    <location>
        <begin position="1"/>
        <end position="32"/>
    </location>
</feature>
<evidence type="ECO:0000313" key="2">
    <source>
        <dbReference type="EMBL" id="BBO88838.1"/>
    </source>
</evidence>
<reference evidence="2 3" key="1">
    <citation type="submission" date="2019-11" db="EMBL/GenBank/DDBJ databases">
        <title>Comparative genomics of hydrocarbon-degrading Desulfosarcina strains.</title>
        <authorList>
            <person name="Watanabe M."/>
            <person name="Kojima H."/>
            <person name="Fukui M."/>
        </authorList>
    </citation>
    <scope>NUCLEOTIDE SEQUENCE [LARGE SCALE GENOMIC DNA]</scope>
    <source>
        <strain evidence="3">oXyS1</strain>
    </source>
</reference>
<accession>A0A5K8A8S7</accession>
<protein>
    <submittedName>
        <fullName evidence="2">Uncharacterized protein</fullName>
    </submittedName>
</protein>
<name>A0A5K8A8S7_9BACT</name>
<gene>
    <name evidence="2" type="ORF">DSCOOX_20180</name>
</gene>
<proteinExistence type="predicted"/>
<organism evidence="2 3">
    <name type="scientific">Desulfosarcina ovata subsp. ovata</name>
    <dbReference type="NCBI Taxonomy" id="2752305"/>
    <lineage>
        <taxon>Bacteria</taxon>
        <taxon>Pseudomonadati</taxon>
        <taxon>Thermodesulfobacteriota</taxon>
        <taxon>Desulfobacteria</taxon>
        <taxon>Desulfobacterales</taxon>
        <taxon>Desulfosarcinaceae</taxon>
        <taxon>Desulfosarcina</taxon>
    </lineage>
</organism>
<dbReference type="EMBL" id="AP021879">
    <property type="protein sequence ID" value="BBO88838.1"/>
    <property type="molecule type" value="Genomic_DNA"/>
</dbReference>
<evidence type="ECO:0000256" key="1">
    <source>
        <dbReference type="SAM" id="MobiDB-lite"/>
    </source>
</evidence>
<feature type="compositionally biased region" description="Basic and acidic residues" evidence="1">
    <location>
        <begin position="8"/>
        <end position="22"/>
    </location>
</feature>
<sequence length="48" mass="5393">MRQGQAAKETRMLTGDRDKDRMPGTGKDFFQSGAFRDMGKRIATGNQE</sequence>
<keyword evidence="3" id="KW-1185">Reference proteome</keyword>
<dbReference type="AlphaFoldDB" id="A0A5K8A8S7"/>
<evidence type="ECO:0000313" key="3">
    <source>
        <dbReference type="Proteomes" id="UP000422108"/>
    </source>
</evidence>
<dbReference type="Proteomes" id="UP000422108">
    <property type="component" value="Chromosome"/>
</dbReference>